<evidence type="ECO:0000313" key="3">
    <source>
        <dbReference type="Proteomes" id="UP000188174"/>
    </source>
</evidence>
<feature type="chain" id="PRO_5045940444" description="Cysteine rich repeat-containing protein" evidence="1">
    <location>
        <begin position="19"/>
        <end position="80"/>
    </location>
</feature>
<geneLocation type="plasmid" evidence="2 3">
    <name>unnamed1</name>
</geneLocation>
<sequence length="80" mass="8541">MRFLISALLLLGVSGANAQELTRQQMREIRTACEADVRSLCSGIQPGGGRLLQCLQANAASMSPSCANKLLELQASRPPQ</sequence>
<keyword evidence="3" id="KW-1185">Reference proteome</keyword>
<protein>
    <recommendedName>
        <fullName evidence="4">Cysteine rich repeat-containing protein</fullName>
    </recommendedName>
</protein>
<dbReference type="InterPro" id="IPR001893">
    <property type="entry name" value="Cys-rich_GLG1_repeat"/>
</dbReference>
<accession>A0ABN4X7Z9</accession>
<feature type="signal peptide" evidence="1">
    <location>
        <begin position="1"/>
        <end position="18"/>
    </location>
</feature>
<reference evidence="2 3" key="1">
    <citation type="submission" date="2017-02" db="EMBL/GenBank/DDBJ databases">
        <authorList>
            <person name="Jeong S."/>
        </authorList>
    </citation>
    <scope>NUCLEOTIDE SEQUENCE [LARGE SCALE GENOMIC DNA]</scope>
    <source>
        <strain evidence="2 3">RMAR6-6</strain>
        <plasmid evidence="2 3">unnamed1</plasmid>
    </source>
</reference>
<dbReference type="Pfam" id="PF00839">
    <property type="entry name" value="Cys_rich_FGFR"/>
    <property type="match status" value="1"/>
</dbReference>
<gene>
    <name evidence="2" type="ORF">B0E33_30225</name>
</gene>
<dbReference type="RefSeq" id="WP_077294532.1">
    <property type="nucleotide sequence ID" value="NZ_CP019631.1"/>
</dbReference>
<keyword evidence="2" id="KW-0614">Plasmid</keyword>
<proteinExistence type="predicted"/>
<evidence type="ECO:0000256" key="1">
    <source>
        <dbReference type="SAM" id="SignalP"/>
    </source>
</evidence>
<keyword evidence="1" id="KW-0732">Signal</keyword>
<dbReference type="EMBL" id="CP019631">
    <property type="protein sequence ID" value="AQQ08063.1"/>
    <property type="molecule type" value="Genomic_DNA"/>
</dbReference>
<name>A0ABN4X7Z9_9HYPH</name>
<evidence type="ECO:0008006" key="4">
    <source>
        <dbReference type="Google" id="ProtNLM"/>
    </source>
</evidence>
<organism evidence="2 3">
    <name type="scientific">Roseibium algicola</name>
    <dbReference type="NCBI Taxonomy" id="2857014"/>
    <lineage>
        <taxon>Bacteria</taxon>
        <taxon>Pseudomonadati</taxon>
        <taxon>Pseudomonadota</taxon>
        <taxon>Alphaproteobacteria</taxon>
        <taxon>Hyphomicrobiales</taxon>
        <taxon>Stappiaceae</taxon>
        <taxon>Roseibium</taxon>
    </lineage>
</organism>
<dbReference type="Proteomes" id="UP000188174">
    <property type="component" value="Plasmid unnamed1"/>
</dbReference>
<evidence type="ECO:0000313" key="2">
    <source>
        <dbReference type="EMBL" id="AQQ08063.1"/>
    </source>
</evidence>